<comment type="caution">
    <text evidence="1">The sequence shown here is derived from an EMBL/GenBank/DDBJ whole genome shotgun (WGS) entry which is preliminary data.</text>
</comment>
<proteinExistence type="predicted"/>
<dbReference type="EMBL" id="JBHSMK010000009">
    <property type="protein sequence ID" value="MFC5437743.1"/>
    <property type="molecule type" value="Genomic_DNA"/>
</dbReference>
<gene>
    <name evidence="1" type="ORF">ACFPME_14365</name>
</gene>
<dbReference type="RefSeq" id="WP_377306338.1">
    <property type="nucleotide sequence ID" value="NZ_JBHSMK010000009.1"/>
</dbReference>
<evidence type="ECO:0000313" key="2">
    <source>
        <dbReference type="Proteomes" id="UP001596013"/>
    </source>
</evidence>
<accession>A0ABW0JP97</accession>
<keyword evidence="2" id="KW-1185">Reference proteome</keyword>
<organism evidence="1 2">
    <name type="scientific">Rhodanobacter umsongensis</name>
    <dbReference type="NCBI Taxonomy" id="633153"/>
    <lineage>
        <taxon>Bacteria</taxon>
        <taxon>Pseudomonadati</taxon>
        <taxon>Pseudomonadota</taxon>
        <taxon>Gammaproteobacteria</taxon>
        <taxon>Lysobacterales</taxon>
        <taxon>Rhodanobacteraceae</taxon>
        <taxon>Rhodanobacter</taxon>
    </lineage>
</organism>
<evidence type="ECO:0000313" key="1">
    <source>
        <dbReference type="EMBL" id="MFC5437743.1"/>
    </source>
</evidence>
<reference evidence="2" key="1">
    <citation type="journal article" date="2019" name="Int. J. Syst. Evol. Microbiol.">
        <title>The Global Catalogue of Microorganisms (GCM) 10K type strain sequencing project: providing services to taxonomists for standard genome sequencing and annotation.</title>
        <authorList>
            <consortium name="The Broad Institute Genomics Platform"/>
            <consortium name="The Broad Institute Genome Sequencing Center for Infectious Disease"/>
            <person name="Wu L."/>
            <person name="Ma J."/>
        </authorList>
    </citation>
    <scope>NUCLEOTIDE SEQUENCE [LARGE SCALE GENOMIC DNA]</scope>
    <source>
        <strain evidence="2">JCM 17130</strain>
    </source>
</reference>
<sequence>MRYHAPLREAVDPAVFGRQPLAAWHDYAGLLQGAEWPSIEALNNRISGDVTQRFVAQTPDLLADGLHYEQRIAERGEIATRAGNWHDLLNALVWLRHPALKLALNQRQMAEIARVGSKQRSRAQYAMTHFDEGGVIVEVRDPALLALWDAHDWHGLFWRRRQAWLDGSIRLELFGHALLELALNPDKLLVGKALVFASRRAAGTAQMSVLCAEAIASGRLLHDPLELRPLPLSGLPGWRADNEDESFHRSTICYQPRRAGREYPPAILLPHA</sequence>
<protein>
    <submittedName>
        <fullName evidence="1">DUF3025 domain-containing protein</fullName>
    </submittedName>
</protein>
<dbReference type="Pfam" id="PF11227">
    <property type="entry name" value="DUF3025"/>
    <property type="match status" value="1"/>
</dbReference>
<name>A0ABW0JP97_9GAMM</name>
<dbReference type="Proteomes" id="UP001596013">
    <property type="component" value="Unassembled WGS sequence"/>
</dbReference>
<dbReference type="InterPro" id="IPR021390">
    <property type="entry name" value="DUF3025"/>
</dbReference>